<proteinExistence type="predicted"/>
<dbReference type="Pfam" id="PF09851">
    <property type="entry name" value="SHOCT"/>
    <property type="match status" value="1"/>
</dbReference>
<evidence type="ECO:0000313" key="4">
    <source>
        <dbReference type="Proteomes" id="UP001259659"/>
    </source>
</evidence>
<name>A0ABU2FI43_9EURY</name>
<organism evidence="3 4">
    <name type="scientific">Haloarcula saliterrae</name>
    <dbReference type="NCBI Taxonomy" id="2950534"/>
    <lineage>
        <taxon>Archaea</taxon>
        <taxon>Methanobacteriati</taxon>
        <taxon>Methanobacteriota</taxon>
        <taxon>Stenosarchaea group</taxon>
        <taxon>Halobacteria</taxon>
        <taxon>Halobacteriales</taxon>
        <taxon>Haloarculaceae</taxon>
        <taxon>Haloarcula</taxon>
    </lineage>
</organism>
<dbReference type="InterPro" id="IPR018649">
    <property type="entry name" value="SHOCT"/>
</dbReference>
<gene>
    <name evidence="3" type="ORF">NDI56_21210</name>
</gene>
<evidence type="ECO:0000256" key="1">
    <source>
        <dbReference type="SAM" id="Phobius"/>
    </source>
</evidence>
<dbReference type="Proteomes" id="UP001259659">
    <property type="component" value="Unassembled WGS sequence"/>
</dbReference>
<accession>A0ABU2FI43</accession>
<keyword evidence="1" id="KW-0812">Transmembrane</keyword>
<keyword evidence="4" id="KW-1185">Reference proteome</keyword>
<comment type="caution">
    <text evidence="3">The sequence shown here is derived from an EMBL/GenBank/DDBJ whole genome shotgun (WGS) entry which is preliminary data.</text>
</comment>
<feature type="domain" description="SHOCT" evidence="2">
    <location>
        <begin position="39"/>
        <end position="60"/>
    </location>
</feature>
<feature type="transmembrane region" description="Helical" evidence="1">
    <location>
        <begin position="6"/>
        <end position="24"/>
    </location>
</feature>
<keyword evidence="1" id="KW-1133">Transmembrane helix</keyword>
<dbReference type="EMBL" id="JAMQON010000009">
    <property type="protein sequence ID" value="MDS0261929.1"/>
    <property type="molecule type" value="Genomic_DNA"/>
</dbReference>
<reference evidence="3 4" key="1">
    <citation type="submission" date="2022-06" db="EMBL/GenBank/DDBJ databases">
        <title>Haloarcula sp. a new haloarchaeum isolate from saline soil.</title>
        <authorList>
            <person name="Strakova D."/>
            <person name="Galisteo C."/>
            <person name="Sanchez-Porro C."/>
            <person name="Ventosa A."/>
        </authorList>
    </citation>
    <scope>NUCLEOTIDE SEQUENCE [LARGE SCALE GENOMIC DNA]</scope>
    <source>
        <strain evidence="3 4">S1CR25-12</strain>
    </source>
</reference>
<protein>
    <submittedName>
        <fullName evidence="3">SHOCT domain-containing protein</fullName>
    </submittedName>
</protein>
<sequence>MGLGGLLWMGLLVALTLYLVWMVWGRGDDEGGERSMVVLRERYARGDLSDEEFERRREQLERSL</sequence>
<evidence type="ECO:0000313" key="3">
    <source>
        <dbReference type="EMBL" id="MDS0261929.1"/>
    </source>
</evidence>
<evidence type="ECO:0000259" key="2">
    <source>
        <dbReference type="Pfam" id="PF09851"/>
    </source>
</evidence>
<keyword evidence="1" id="KW-0472">Membrane</keyword>